<feature type="compositionally biased region" description="Pro residues" evidence="6">
    <location>
        <begin position="442"/>
        <end position="453"/>
    </location>
</feature>
<keyword evidence="10" id="KW-1185">Reference proteome</keyword>
<dbReference type="EMBL" id="CH408033">
    <property type="protein sequence ID" value="EAQ86890.1"/>
    <property type="molecule type" value="Genomic_DNA"/>
</dbReference>
<dbReference type="CDD" id="cd00067">
    <property type="entry name" value="GAL4"/>
    <property type="match status" value="1"/>
</dbReference>
<protein>
    <recommendedName>
        <fullName evidence="8">Zn(2)-C6 fungal-type domain-containing protein</fullName>
    </recommendedName>
</protein>
<dbReference type="OrthoDB" id="2943660at2759"/>
<evidence type="ECO:0000256" key="6">
    <source>
        <dbReference type="SAM" id="MobiDB-lite"/>
    </source>
</evidence>
<gene>
    <name evidence="9" type="ORF">CHGG_08143</name>
</gene>
<proteinExistence type="predicted"/>
<dbReference type="GO" id="GO:0003677">
    <property type="term" value="F:DNA binding"/>
    <property type="evidence" value="ECO:0007669"/>
    <property type="project" value="UniProtKB-KW"/>
</dbReference>
<dbReference type="Pfam" id="PF08493">
    <property type="entry name" value="AflR"/>
    <property type="match status" value="1"/>
</dbReference>
<evidence type="ECO:0000256" key="7">
    <source>
        <dbReference type="SAM" id="SignalP"/>
    </source>
</evidence>
<dbReference type="RefSeq" id="XP_001225799.1">
    <property type="nucleotide sequence ID" value="XM_001225798.1"/>
</dbReference>
<dbReference type="GO" id="GO:0008270">
    <property type="term" value="F:zinc ion binding"/>
    <property type="evidence" value="ECO:0007669"/>
    <property type="project" value="InterPro"/>
</dbReference>
<dbReference type="InterPro" id="IPR013700">
    <property type="entry name" value="AflR"/>
</dbReference>
<feature type="region of interest" description="Disordered" evidence="6">
    <location>
        <begin position="109"/>
        <end position="129"/>
    </location>
</feature>
<feature type="compositionally biased region" description="Polar residues" evidence="6">
    <location>
        <begin position="401"/>
        <end position="413"/>
    </location>
</feature>
<keyword evidence="5" id="KW-0539">Nucleus</keyword>
<dbReference type="HOGENOM" id="CLU_372537_0_0_1"/>
<dbReference type="VEuPathDB" id="FungiDB:CHGG_08143"/>
<keyword evidence="4" id="KW-0804">Transcription</keyword>
<keyword evidence="1" id="KW-0479">Metal-binding</keyword>
<dbReference type="PRINTS" id="PR00755">
    <property type="entry name" value="AFLATOXINBRP"/>
</dbReference>
<dbReference type="PROSITE" id="PS50048">
    <property type="entry name" value="ZN2_CY6_FUNGAL_2"/>
    <property type="match status" value="1"/>
</dbReference>
<dbReference type="Gene3D" id="4.10.240.10">
    <property type="entry name" value="Zn(2)-C6 fungal-type DNA-binding domain"/>
    <property type="match status" value="1"/>
</dbReference>
<evidence type="ECO:0000259" key="8">
    <source>
        <dbReference type="PROSITE" id="PS50048"/>
    </source>
</evidence>
<evidence type="ECO:0000313" key="10">
    <source>
        <dbReference type="Proteomes" id="UP000001056"/>
    </source>
</evidence>
<sequence>MAWLPMAMGGKVGCWLWWCGLRLRGRVVVVADDGGDGGGWGCLVGDFAGFVVVAAVDDDDSEDNEDEDADVWTVPCARSPSATVRYQPASFSSAVATRRCSCGCEEQTLHSRAKPDSDDDGDSEDAENDDRHISAHVCNALMAPATAVMQVLLELGQRRVATSTTPLGLAPDFLLTEKPLPIGMVSESDGGVVAAMALVPKPPTSQDSQASMSEREPNEGGAESARRPDNSDAVVPSRNPESSPPSGDEPTVPDGSILKSARPWLLLPRDPGCHTRIAISNGGGSERTLVSRGASTGKVHEFVCGKADDCFGTATMDGSRDYRYHQPTWALDRQSRRLKDSCDMCSASKVRCDRQKPICGRCDKLAYPCFYSPARRVGRPQGRNTRQPKARRDSATGGAELNTQSVSPQQQSAYPVAPVSPRSRQNSGAVDRRDSAAFPSPLGTPPRLGPLTPPIRSRQRPGNSSESISAGSGFSSSSSSSAASAISAVSSSLAPSTAPTTASDCESDCVELAMVTQRQLESAIGRVSSTATHAHPSGPWTAEVVQAAETALQTAGAAMRRMSTILICPCSERLETGIMLSAACLSILDLYGAIVSRFTARPPPLCAITVSQQQQSPLMAILSNDSSAVDGGGGCGNGGLGLLWDDVLPSFCGPGGDALARCGQKEDQLMVHVLGELAKLATVVYQFTNRYRDGVGQAQPGSSEMEILKGLAALLKYRLKTAGDETAAKLQTAPPHRGTRAGGAAA</sequence>
<dbReference type="AlphaFoldDB" id="Q2GV61"/>
<dbReference type="GeneID" id="4394157"/>
<dbReference type="eggNOG" id="ENOG502SNSW">
    <property type="taxonomic scope" value="Eukaryota"/>
</dbReference>
<evidence type="ECO:0000256" key="5">
    <source>
        <dbReference type="ARBA" id="ARBA00023242"/>
    </source>
</evidence>
<evidence type="ECO:0000256" key="1">
    <source>
        <dbReference type="ARBA" id="ARBA00022723"/>
    </source>
</evidence>
<keyword evidence="2" id="KW-0805">Transcription regulation</keyword>
<dbReference type="Pfam" id="PF00172">
    <property type="entry name" value="Zn_clus"/>
    <property type="match status" value="1"/>
</dbReference>
<feature type="region of interest" description="Disordered" evidence="6">
    <location>
        <begin position="375"/>
        <end position="480"/>
    </location>
</feature>
<feature type="region of interest" description="Disordered" evidence="6">
    <location>
        <begin position="201"/>
        <end position="256"/>
    </location>
</feature>
<dbReference type="InterPro" id="IPR036864">
    <property type="entry name" value="Zn2-C6_fun-type_DNA-bd_sf"/>
</dbReference>
<reference evidence="10" key="1">
    <citation type="journal article" date="2015" name="Genome Announc.">
        <title>Draft genome sequence of the cellulolytic fungus Chaetomium globosum.</title>
        <authorList>
            <person name="Cuomo C.A."/>
            <person name="Untereiner W.A."/>
            <person name="Ma L.-J."/>
            <person name="Grabherr M."/>
            <person name="Birren B.W."/>
        </authorList>
    </citation>
    <scope>NUCLEOTIDE SEQUENCE [LARGE SCALE GENOMIC DNA]</scope>
    <source>
        <strain evidence="10">ATCC 6205 / CBS 148.51 / DSM 1962 / NBRC 6347 / NRRL 1970</strain>
    </source>
</reference>
<dbReference type="InterPro" id="IPR001138">
    <property type="entry name" value="Zn2Cys6_DnaBD"/>
</dbReference>
<feature type="compositionally biased region" description="Low complexity" evidence="6">
    <location>
        <begin position="464"/>
        <end position="480"/>
    </location>
</feature>
<feature type="chain" id="PRO_5004209055" description="Zn(2)-C6 fungal-type domain-containing protein" evidence="7">
    <location>
        <begin position="26"/>
        <end position="746"/>
    </location>
</feature>
<evidence type="ECO:0000256" key="4">
    <source>
        <dbReference type="ARBA" id="ARBA00023163"/>
    </source>
</evidence>
<keyword evidence="7" id="KW-0732">Signal</keyword>
<dbReference type="SUPFAM" id="SSF57701">
    <property type="entry name" value="Zn2/Cys6 DNA-binding domain"/>
    <property type="match status" value="1"/>
</dbReference>
<dbReference type="GO" id="GO:0045122">
    <property type="term" value="P:aflatoxin biosynthetic process"/>
    <property type="evidence" value="ECO:0007669"/>
    <property type="project" value="InterPro"/>
</dbReference>
<feature type="domain" description="Zn(2)-C6 fungal-type" evidence="8">
    <location>
        <begin position="341"/>
        <end position="371"/>
    </location>
</feature>
<dbReference type="GO" id="GO:0000981">
    <property type="term" value="F:DNA-binding transcription factor activity, RNA polymerase II-specific"/>
    <property type="evidence" value="ECO:0007669"/>
    <property type="project" value="InterPro"/>
</dbReference>
<feature type="compositionally biased region" description="Basic and acidic residues" evidence="6">
    <location>
        <begin position="213"/>
        <end position="230"/>
    </location>
</feature>
<organism evidence="9 10">
    <name type="scientific">Chaetomium globosum (strain ATCC 6205 / CBS 148.51 / DSM 1962 / NBRC 6347 / NRRL 1970)</name>
    <name type="common">Soil fungus</name>
    <dbReference type="NCBI Taxonomy" id="306901"/>
    <lineage>
        <taxon>Eukaryota</taxon>
        <taxon>Fungi</taxon>
        <taxon>Dikarya</taxon>
        <taxon>Ascomycota</taxon>
        <taxon>Pezizomycotina</taxon>
        <taxon>Sordariomycetes</taxon>
        <taxon>Sordariomycetidae</taxon>
        <taxon>Sordariales</taxon>
        <taxon>Chaetomiaceae</taxon>
        <taxon>Chaetomium</taxon>
    </lineage>
</organism>
<evidence type="ECO:0000256" key="2">
    <source>
        <dbReference type="ARBA" id="ARBA00023015"/>
    </source>
</evidence>
<evidence type="ECO:0000313" key="9">
    <source>
        <dbReference type="EMBL" id="EAQ86890.1"/>
    </source>
</evidence>
<accession>Q2GV61</accession>
<keyword evidence="3" id="KW-0238">DNA-binding</keyword>
<feature type="signal peptide" evidence="7">
    <location>
        <begin position="1"/>
        <end position="25"/>
    </location>
</feature>
<dbReference type="GO" id="GO:0005634">
    <property type="term" value="C:nucleus"/>
    <property type="evidence" value="ECO:0007669"/>
    <property type="project" value="InterPro"/>
</dbReference>
<dbReference type="SMART" id="SM00066">
    <property type="entry name" value="GAL4"/>
    <property type="match status" value="1"/>
</dbReference>
<dbReference type="InParanoid" id="Q2GV61"/>
<dbReference type="STRING" id="306901.Q2GV61"/>
<name>Q2GV61_CHAGB</name>
<feature type="region of interest" description="Disordered" evidence="6">
    <location>
        <begin position="727"/>
        <end position="746"/>
    </location>
</feature>
<dbReference type="PROSITE" id="PS00463">
    <property type="entry name" value="ZN2_CY6_FUNGAL_1"/>
    <property type="match status" value="1"/>
</dbReference>
<feature type="compositionally biased region" description="Acidic residues" evidence="6">
    <location>
        <begin position="117"/>
        <end position="128"/>
    </location>
</feature>
<evidence type="ECO:0000256" key="3">
    <source>
        <dbReference type="ARBA" id="ARBA00023125"/>
    </source>
</evidence>
<dbReference type="Proteomes" id="UP000001056">
    <property type="component" value="Unassembled WGS sequence"/>
</dbReference>